<sequence>MSQQNMVIGTPVPTDLPVKRKRGRPRKDENLVKKDNPLLHVAPAPDVIDKTQETQLNQCKDVDDSMVGTVVSGVIDACFESGYLLSVKIGNSSTLLRGVVFQPGKVSPVTPINDIAPNAKMYKRQDIPIPVVNTPSQANGSVSRSVQVENPVPLEKLPVAPNQVLPPVMQSTVPFALGNSSSVVFPLNNMPKNVAGASLPGNATTNQNSDLQFVNVSSSVAVPFDMSKTDAEISMSGVSVMPQQISDLKFENPASRIVPLPNIVNDVSNVSLDVEKVALQQTPVFGFESQSPHLLKNLKMVEQDEVMQVFEAPASEPMDGIFPGNKTSNQLPPIQNQTVESEVELHQTSSGGESQFLLSEPQTDSEPCPTEPVHNDLNNSHNEIHQNNVVTDSLSMPMESEYVDSGLKSSEPIQDKVADSNLNLNEATVVEPESETTEPKSVPMDIVTETPVSPTKSNPHYEKQEPTEKDLTKYEASHNGKQVSDVADTTEAGSHPTPRTEAALPVKPAEESDMDFALGDTIPPAQSQC</sequence>
<feature type="region of interest" description="Disordered" evidence="1">
    <location>
        <begin position="418"/>
        <end position="529"/>
    </location>
</feature>
<dbReference type="Proteomes" id="UP000077755">
    <property type="component" value="Chromosome 8"/>
</dbReference>
<feature type="compositionally biased region" description="Basic and acidic residues" evidence="1">
    <location>
        <begin position="459"/>
        <end position="478"/>
    </location>
</feature>
<proteinExistence type="predicted"/>
<evidence type="ECO:0000256" key="1">
    <source>
        <dbReference type="SAM" id="MobiDB-lite"/>
    </source>
</evidence>
<name>A0AAF1BBF8_DAUCS</name>
<dbReference type="AlphaFoldDB" id="A0AAF1BBF8"/>
<dbReference type="EMBL" id="CP093350">
    <property type="protein sequence ID" value="WOH11738.1"/>
    <property type="molecule type" value="Genomic_DNA"/>
</dbReference>
<feature type="region of interest" description="Disordered" evidence="1">
    <location>
        <begin position="1"/>
        <end position="33"/>
    </location>
</feature>
<reference evidence="2" key="1">
    <citation type="journal article" date="2016" name="Nat. Genet.">
        <title>A high-quality carrot genome assembly provides new insights into carotenoid accumulation and asterid genome evolution.</title>
        <authorList>
            <person name="Iorizzo M."/>
            <person name="Ellison S."/>
            <person name="Senalik D."/>
            <person name="Zeng P."/>
            <person name="Satapoomin P."/>
            <person name="Huang J."/>
            <person name="Bowman M."/>
            <person name="Iovene M."/>
            <person name="Sanseverino W."/>
            <person name="Cavagnaro P."/>
            <person name="Yildiz M."/>
            <person name="Macko-Podgorni A."/>
            <person name="Moranska E."/>
            <person name="Grzebelus E."/>
            <person name="Grzebelus D."/>
            <person name="Ashrafi H."/>
            <person name="Zheng Z."/>
            <person name="Cheng S."/>
            <person name="Spooner D."/>
            <person name="Van Deynze A."/>
            <person name="Simon P."/>
        </authorList>
    </citation>
    <scope>NUCLEOTIDE SEQUENCE</scope>
    <source>
        <tissue evidence="2">Leaf</tissue>
    </source>
</reference>
<feature type="compositionally biased region" description="Polar residues" evidence="1">
    <location>
        <begin position="342"/>
        <end position="365"/>
    </location>
</feature>
<dbReference type="KEGG" id="dcr:108199063"/>
<organism evidence="2 3">
    <name type="scientific">Daucus carota subsp. sativus</name>
    <name type="common">Carrot</name>
    <dbReference type="NCBI Taxonomy" id="79200"/>
    <lineage>
        <taxon>Eukaryota</taxon>
        <taxon>Viridiplantae</taxon>
        <taxon>Streptophyta</taxon>
        <taxon>Embryophyta</taxon>
        <taxon>Tracheophyta</taxon>
        <taxon>Spermatophyta</taxon>
        <taxon>Magnoliopsida</taxon>
        <taxon>eudicotyledons</taxon>
        <taxon>Gunneridae</taxon>
        <taxon>Pentapetalae</taxon>
        <taxon>asterids</taxon>
        <taxon>campanulids</taxon>
        <taxon>Apiales</taxon>
        <taxon>Apiaceae</taxon>
        <taxon>Apioideae</taxon>
        <taxon>Scandiceae</taxon>
        <taxon>Daucinae</taxon>
        <taxon>Daucus</taxon>
        <taxon>Daucus sect. Daucus</taxon>
    </lineage>
</organism>
<evidence type="ECO:0008006" key="4">
    <source>
        <dbReference type="Google" id="ProtNLM"/>
    </source>
</evidence>
<dbReference type="PANTHER" id="PTHR34682">
    <property type="entry name" value="AT HOOK MOTIF-CONTAINING PROTEIN"/>
    <property type="match status" value="1"/>
</dbReference>
<evidence type="ECO:0000313" key="2">
    <source>
        <dbReference type="EMBL" id="WOH11738.1"/>
    </source>
</evidence>
<gene>
    <name evidence="2" type="ORF">DCAR_0831229</name>
</gene>
<keyword evidence="3" id="KW-1185">Reference proteome</keyword>
<feature type="region of interest" description="Disordered" evidence="1">
    <location>
        <begin position="342"/>
        <end position="382"/>
    </location>
</feature>
<dbReference type="InterPro" id="IPR045881">
    <property type="entry name" value="MNM1-like"/>
</dbReference>
<accession>A0AAF1BBF8</accession>
<evidence type="ECO:0000313" key="3">
    <source>
        <dbReference type="Proteomes" id="UP000077755"/>
    </source>
</evidence>
<dbReference type="PANTHER" id="PTHR34682:SF3">
    <property type="entry name" value="AT HOOK MOTIF-CONTAINING PROTEIN"/>
    <property type="match status" value="1"/>
</dbReference>
<reference evidence="2" key="2">
    <citation type="submission" date="2022-03" db="EMBL/GenBank/DDBJ databases">
        <title>Draft title - Genomic analysis of global carrot germplasm unveils the trajectory of domestication and the origin of high carotenoid orange carrot.</title>
        <authorList>
            <person name="Iorizzo M."/>
            <person name="Ellison S."/>
            <person name="Senalik D."/>
            <person name="Macko-Podgorni A."/>
            <person name="Grzebelus D."/>
            <person name="Bostan H."/>
            <person name="Rolling W."/>
            <person name="Curaba J."/>
            <person name="Simon P."/>
        </authorList>
    </citation>
    <scope>NUCLEOTIDE SEQUENCE</scope>
    <source>
        <tissue evidence="2">Leaf</tissue>
    </source>
</reference>
<protein>
    <recommendedName>
        <fullName evidence="4">AT hook motif-containing protein</fullName>
    </recommendedName>
</protein>